<reference evidence="9 10" key="1">
    <citation type="submission" date="2021-01" db="EMBL/GenBank/DDBJ databases">
        <title>Chromosome-level genome assembly of a human fungal pathogen reveals clustering of transcriptionally co-regulated genes.</title>
        <authorList>
            <person name="Voorhies M."/>
            <person name="Cohen S."/>
            <person name="Shea T.P."/>
            <person name="Petrus S."/>
            <person name="Munoz J.F."/>
            <person name="Poplawski S."/>
            <person name="Goldman W.E."/>
            <person name="Michael T."/>
            <person name="Cuomo C.A."/>
            <person name="Sil A."/>
            <person name="Beyhan S."/>
        </authorList>
    </citation>
    <scope>NUCLEOTIDE SEQUENCE [LARGE SCALE GENOMIC DNA]</scope>
    <source>
        <strain evidence="9 10">G184AR</strain>
    </source>
</reference>
<dbReference type="InterPro" id="IPR001806">
    <property type="entry name" value="Small_GTPase"/>
</dbReference>
<comment type="subcellular location">
    <subcellularLocation>
        <location evidence="1">Nucleus</location>
    </subcellularLocation>
</comment>
<feature type="region of interest" description="Disordered" evidence="8">
    <location>
        <begin position="173"/>
        <end position="217"/>
    </location>
</feature>
<dbReference type="VEuPathDB" id="FungiDB:I7I52_00534"/>
<keyword evidence="5" id="KW-0653">Protein transport</keyword>
<evidence type="ECO:0000256" key="5">
    <source>
        <dbReference type="ARBA" id="ARBA00022927"/>
    </source>
</evidence>
<feature type="compositionally biased region" description="Basic and acidic residues" evidence="8">
    <location>
        <begin position="202"/>
        <end position="212"/>
    </location>
</feature>
<evidence type="ECO:0000256" key="3">
    <source>
        <dbReference type="ARBA" id="ARBA00022448"/>
    </source>
</evidence>
<dbReference type="NCBIfam" id="TIGR00231">
    <property type="entry name" value="small_GTP"/>
    <property type="match status" value="1"/>
</dbReference>
<dbReference type="GO" id="GO:0005634">
    <property type="term" value="C:nucleus"/>
    <property type="evidence" value="ECO:0007669"/>
    <property type="project" value="UniProtKB-SubCell"/>
</dbReference>
<evidence type="ECO:0000256" key="1">
    <source>
        <dbReference type="ARBA" id="ARBA00004123"/>
    </source>
</evidence>
<dbReference type="GO" id="GO:0006606">
    <property type="term" value="P:protein import into nucleus"/>
    <property type="evidence" value="ECO:0007669"/>
    <property type="project" value="TreeGrafter"/>
</dbReference>
<dbReference type="Pfam" id="PF00071">
    <property type="entry name" value="Ras"/>
    <property type="match status" value="1"/>
</dbReference>
<comment type="caution">
    <text evidence="9">The sequence shown here is derived from an EMBL/GenBank/DDBJ whole genome shotgun (WGS) entry which is preliminary data.</text>
</comment>
<dbReference type="GO" id="GO:0003924">
    <property type="term" value="F:GTPase activity"/>
    <property type="evidence" value="ECO:0007669"/>
    <property type="project" value="InterPro"/>
</dbReference>
<dbReference type="SMART" id="SM00176">
    <property type="entry name" value="RAN"/>
    <property type="match status" value="1"/>
</dbReference>
<evidence type="ECO:0000256" key="6">
    <source>
        <dbReference type="ARBA" id="ARBA00023134"/>
    </source>
</evidence>
<dbReference type="InterPro" id="IPR027417">
    <property type="entry name" value="P-loop_NTPase"/>
</dbReference>
<dbReference type="Proteomes" id="UP000670092">
    <property type="component" value="Unassembled WGS sequence"/>
</dbReference>
<dbReference type="SMART" id="SM00174">
    <property type="entry name" value="RHO"/>
    <property type="match status" value="1"/>
</dbReference>
<name>A0A8H8D5U4_AJECA</name>
<dbReference type="Gene3D" id="3.40.50.300">
    <property type="entry name" value="P-loop containing nucleotide triphosphate hydrolases"/>
    <property type="match status" value="1"/>
</dbReference>
<keyword evidence="3" id="KW-0813">Transport</keyword>
<dbReference type="OrthoDB" id="4184458at2759"/>
<evidence type="ECO:0000313" key="10">
    <source>
        <dbReference type="Proteomes" id="UP000670092"/>
    </source>
</evidence>
<dbReference type="SMART" id="SM00175">
    <property type="entry name" value="RAB"/>
    <property type="match status" value="1"/>
</dbReference>
<dbReference type="InterPro" id="IPR005225">
    <property type="entry name" value="Small_GTP-bd"/>
</dbReference>
<keyword evidence="6" id="KW-0342">GTP-binding</keyword>
<dbReference type="FunFam" id="3.40.50.300:FF:001447">
    <property type="entry name" value="Ras-related protein Rab-1B"/>
    <property type="match status" value="1"/>
</dbReference>
<evidence type="ECO:0000313" key="9">
    <source>
        <dbReference type="EMBL" id="KAG5302791.1"/>
    </source>
</evidence>
<accession>A0A8H8D5U4</accession>
<sequence length="370" mass="40865">MEFPVRTFKVVVVGDGGVGKTTFVKRHLYSEFSEKRIPTLGVEVHPLCFMTRSGPIVFDVWDCAGQQEYRGISDGYYMNSDAGIIMFDVTSRTTYKNVLTWYGELRKAAGDEIPIVLCGNKVDVKGRKVRYGDITSGLEAGLQYYDISVKRDFNIKEPFLWLTRKLVGNASLEFVPDTSTPPNTAEKSCGQEMGPNEDNDLDRESENGHQEDLAENLDEPNVTDVDADTATGESSLFVLCICCTRMILIRSNLNSDIAKLSPSSTSKFSLAVTSCRHCLKSQAWSKTSELSREMLEKSRIYECARKVAGEETVVTLGDSIVSPVPVLTLLSNLSPECRVCGIQTSGTVLQRLDEVDGESLILPHLPGAFL</sequence>
<evidence type="ECO:0000256" key="8">
    <source>
        <dbReference type="SAM" id="MobiDB-lite"/>
    </source>
</evidence>
<organism evidence="9 10">
    <name type="scientific">Ajellomyces capsulatus</name>
    <name type="common">Darling's disease fungus</name>
    <name type="synonym">Histoplasma capsulatum</name>
    <dbReference type="NCBI Taxonomy" id="5037"/>
    <lineage>
        <taxon>Eukaryota</taxon>
        <taxon>Fungi</taxon>
        <taxon>Dikarya</taxon>
        <taxon>Ascomycota</taxon>
        <taxon>Pezizomycotina</taxon>
        <taxon>Eurotiomycetes</taxon>
        <taxon>Eurotiomycetidae</taxon>
        <taxon>Onygenales</taxon>
        <taxon>Ajellomycetaceae</taxon>
        <taxon>Histoplasma</taxon>
    </lineage>
</organism>
<keyword evidence="7" id="KW-0539">Nucleus</keyword>
<dbReference type="EMBL" id="JAEVHI010000001">
    <property type="protein sequence ID" value="KAG5302791.1"/>
    <property type="molecule type" value="Genomic_DNA"/>
</dbReference>
<evidence type="ECO:0000256" key="2">
    <source>
        <dbReference type="ARBA" id="ARBA00008028"/>
    </source>
</evidence>
<protein>
    <submittedName>
        <fullName evidence="9">Small GTPase RanA</fullName>
    </submittedName>
</protein>
<dbReference type="PROSITE" id="PS51419">
    <property type="entry name" value="RAB"/>
    <property type="match status" value="1"/>
</dbReference>
<dbReference type="GO" id="GO:0005525">
    <property type="term" value="F:GTP binding"/>
    <property type="evidence" value="ECO:0007669"/>
    <property type="project" value="UniProtKB-KW"/>
</dbReference>
<dbReference type="PRINTS" id="PR00449">
    <property type="entry name" value="RASTRNSFRMNG"/>
</dbReference>
<dbReference type="SUPFAM" id="SSF52540">
    <property type="entry name" value="P-loop containing nucleoside triphosphate hydrolases"/>
    <property type="match status" value="1"/>
</dbReference>
<evidence type="ECO:0000256" key="4">
    <source>
        <dbReference type="ARBA" id="ARBA00022741"/>
    </source>
</evidence>
<keyword evidence="4" id="KW-0547">Nucleotide-binding</keyword>
<evidence type="ECO:0000256" key="7">
    <source>
        <dbReference type="ARBA" id="ARBA00023242"/>
    </source>
</evidence>
<dbReference type="SMART" id="SM00173">
    <property type="entry name" value="RAS"/>
    <property type="match status" value="1"/>
</dbReference>
<dbReference type="PROSITE" id="PS51418">
    <property type="entry name" value="RAN"/>
    <property type="match status" value="1"/>
</dbReference>
<proteinExistence type="inferred from homology"/>
<gene>
    <name evidence="9" type="ORF">I7I52_00534</name>
</gene>
<dbReference type="PANTHER" id="PTHR24071">
    <property type="entry name" value="RAN GTPASE"/>
    <property type="match status" value="1"/>
</dbReference>
<comment type="similarity">
    <text evidence="2">Belongs to the small GTPase superfamily. Ran family.</text>
</comment>
<dbReference type="GO" id="GO:0005737">
    <property type="term" value="C:cytoplasm"/>
    <property type="evidence" value="ECO:0007669"/>
    <property type="project" value="TreeGrafter"/>
</dbReference>
<dbReference type="PANTHER" id="PTHR24071:SF0">
    <property type="entry name" value="GTP-BINDING NUCLEAR PROTEIN RAN"/>
    <property type="match status" value="1"/>
</dbReference>
<dbReference type="AlphaFoldDB" id="A0A8H8D5U4"/>
<dbReference type="PROSITE" id="PS51421">
    <property type="entry name" value="RAS"/>
    <property type="match status" value="1"/>
</dbReference>
<dbReference type="GO" id="GO:0000054">
    <property type="term" value="P:ribosomal subunit export from nucleus"/>
    <property type="evidence" value="ECO:0007669"/>
    <property type="project" value="TreeGrafter"/>
</dbReference>
<dbReference type="InterPro" id="IPR002041">
    <property type="entry name" value="Ran_GTPase"/>
</dbReference>
<feature type="compositionally biased region" description="Polar residues" evidence="8">
    <location>
        <begin position="177"/>
        <end position="186"/>
    </location>
</feature>